<name>A0A820LQS8_9BILA</name>
<dbReference type="AlphaFoldDB" id="A0A820LQS8"/>
<proteinExistence type="predicted"/>
<dbReference type="Proteomes" id="UP000663851">
    <property type="component" value="Unassembled WGS sequence"/>
</dbReference>
<protein>
    <submittedName>
        <fullName evidence="1">Uncharacterized protein</fullName>
    </submittedName>
</protein>
<feature type="non-terminal residue" evidence="1">
    <location>
        <position position="1"/>
    </location>
</feature>
<dbReference type="SUPFAM" id="SSF48452">
    <property type="entry name" value="TPR-like"/>
    <property type="match status" value="1"/>
</dbReference>
<dbReference type="EMBL" id="CAJOBO010001289">
    <property type="protein sequence ID" value="CAF4361262.1"/>
    <property type="molecule type" value="Genomic_DNA"/>
</dbReference>
<evidence type="ECO:0000313" key="2">
    <source>
        <dbReference type="Proteomes" id="UP000663851"/>
    </source>
</evidence>
<evidence type="ECO:0000313" key="1">
    <source>
        <dbReference type="EMBL" id="CAF4361262.1"/>
    </source>
</evidence>
<reference evidence="1" key="1">
    <citation type="submission" date="2021-02" db="EMBL/GenBank/DDBJ databases">
        <authorList>
            <person name="Nowell W R."/>
        </authorList>
    </citation>
    <scope>NUCLEOTIDE SEQUENCE</scope>
</reference>
<gene>
    <name evidence="1" type="ORF">HFQ381_LOCUS17406</name>
</gene>
<accession>A0A820LQS8</accession>
<dbReference type="Gene3D" id="1.25.40.10">
    <property type="entry name" value="Tetratricopeptide repeat domain"/>
    <property type="match status" value="1"/>
</dbReference>
<dbReference type="InterPro" id="IPR011990">
    <property type="entry name" value="TPR-like_helical_dom_sf"/>
</dbReference>
<sequence>MASENTNLTNAFGLAKRYDYANAETEFNLLLSSNQNDVLSLYDRGCTGIHLNKYQLAIVDFDAAILSLNLSTKHELQALYQRGFAHQKLHQYNFALDSCIQCLNRAIVGYSIVHVIMKALEIFCEKILTISIMWQLDLSEIQELRNCSFALAFELRNDPGAWYLDDVSVYDGTVQMLKNEGSETGSLSPWILLRNIRP</sequence>
<organism evidence="1 2">
    <name type="scientific">Rotaria socialis</name>
    <dbReference type="NCBI Taxonomy" id="392032"/>
    <lineage>
        <taxon>Eukaryota</taxon>
        <taxon>Metazoa</taxon>
        <taxon>Spiralia</taxon>
        <taxon>Gnathifera</taxon>
        <taxon>Rotifera</taxon>
        <taxon>Eurotatoria</taxon>
        <taxon>Bdelloidea</taxon>
        <taxon>Philodinida</taxon>
        <taxon>Philodinidae</taxon>
        <taxon>Rotaria</taxon>
    </lineage>
</organism>
<comment type="caution">
    <text evidence="1">The sequence shown here is derived from an EMBL/GenBank/DDBJ whole genome shotgun (WGS) entry which is preliminary data.</text>
</comment>